<keyword evidence="19" id="KW-1185">Reference proteome</keyword>
<dbReference type="InterPro" id="IPR001173">
    <property type="entry name" value="Glyco_trans_2-like"/>
</dbReference>
<dbReference type="PROSITE" id="PS50231">
    <property type="entry name" value="RICIN_B_LECTIN"/>
    <property type="match status" value="1"/>
</dbReference>
<accession>A0A9W9Y9S9</accession>
<comment type="similarity">
    <text evidence="3 15">Belongs to the glycosyltransferase 2 family. GalNAc-T subfamily.</text>
</comment>
<keyword evidence="6" id="KW-0812">Transmembrane</keyword>
<keyword evidence="10" id="KW-0472">Membrane</keyword>
<evidence type="ECO:0000256" key="14">
    <source>
        <dbReference type="ARBA" id="ARBA00060399"/>
    </source>
</evidence>
<dbReference type="PANTHER" id="PTHR11675">
    <property type="entry name" value="N-ACETYLGALACTOSAMINYLTRANSFERASE"/>
    <property type="match status" value="1"/>
</dbReference>
<keyword evidence="7" id="KW-0479">Metal-binding</keyword>
<dbReference type="OrthoDB" id="6119243at2759"/>
<dbReference type="SUPFAM" id="SSF53448">
    <property type="entry name" value="Nucleotide-diphospho-sugar transferases"/>
    <property type="match status" value="1"/>
</dbReference>
<gene>
    <name evidence="18" type="ORF">OS493_026073</name>
</gene>
<dbReference type="InterPro" id="IPR045885">
    <property type="entry name" value="GalNAc-T"/>
</dbReference>
<dbReference type="SUPFAM" id="SSF50370">
    <property type="entry name" value="Ricin B-like lectins"/>
    <property type="match status" value="1"/>
</dbReference>
<dbReference type="FunFam" id="3.90.550.10:FF:000053">
    <property type="entry name" value="Polypeptide N-acetylgalactosaminyltransferase"/>
    <property type="match status" value="1"/>
</dbReference>
<evidence type="ECO:0000256" key="8">
    <source>
        <dbReference type="ARBA" id="ARBA00022968"/>
    </source>
</evidence>
<feature type="region of interest" description="Disordered" evidence="16">
    <location>
        <begin position="67"/>
        <end position="91"/>
    </location>
</feature>
<dbReference type="PANTHER" id="PTHR11675:SF68">
    <property type="entry name" value="N-ACETYLGALACTOSAMINYLTRANSFERASE 7"/>
    <property type="match status" value="1"/>
</dbReference>
<dbReference type="EMBL" id="MU827799">
    <property type="protein sequence ID" value="KAJ7327797.1"/>
    <property type="molecule type" value="Genomic_DNA"/>
</dbReference>
<keyword evidence="4 15" id="KW-0328">Glycosyltransferase</keyword>
<dbReference type="GO" id="GO:0004653">
    <property type="term" value="F:polypeptide N-acetylgalactosaminyltransferase activity"/>
    <property type="evidence" value="ECO:0007669"/>
    <property type="project" value="TreeGrafter"/>
</dbReference>
<name>A0A9W9Y9S9_9CNID</name>
<evidence type="ECO:0000256" key="3">
    <source>
        <dbReference type="ARBA" id="ARBA00005680"/>
    </source>
</evidence>
<evidence type="ECO:0000256" key="9">
    <source>
        <dbReference type="ARBA" id="ARBA00022989"/>
    </source>
</evidence>
<dbReference type="InterPro" id="IPR029044">
    <property type="entry name" value="Nucleotide-diphossugar_trans"/>
</dbReference>
<organism evidence="18 19">
    <name type="scientific">Desmophyllum pertusum</name>
    <dbReference type="NCBI Taxonomy" id="174260"/>
    <lineage>
        <taxon>Eukaryota</taxon>
        <taxon>Metazoa</taxon>
        <taxon>Cnidaria</taxon>
        <taxon>Anthozoa</taxon>
        <taxon>Hexacorallia</taxon>
        <taxon>Scleractinia</taxon>
        <taxon>Caryophylliina</taxon>
        <taxon>Caryophylliidae</taxon>
        <taxon>Desmophyllum</taxon>
    </lineage>
</organism>
<sequence length="499" mass="57461">MRFKLKRTCKCLALLVTCTVVYLFANCGLNGCSGRSEYELEPIHVADTHPKLGQMLNVEDFWTPEKNKIVPNGPGSNGAPVETESENQEAKDRAYSEYGFNQFISDKISLERSIKDTRHSACKERKYPQNLPKASVVIVFHNEGWSTLLRTVHSVINRSPPHMLQEIVMVDDYSDKEHLKKRLDDYTKKLGKIKMVRTDERVGLIKARSIGADNAVGDVVLFLDAHCEANLGWLPPLLERIALDRRTAVCPTIDFIDHNTFEYKPMDPYIRGTFNWRFDYKERPVRPEEMKKRKDPTQEVRSPVMAGGLFAINREFFKELGQYDPGMFIWGGEQYELSFKLWQCGGQLENIPCSRVGHVYRHHVPYSYPKADATLINFRRVAEVWMDEYKEWLYDKKPELRNVDPGDISDRIALRKRLKCKSFKWYMENVANDTVRSIYEPLRASGPVRNPSTNLCFDSMGRKAGGELGLVTCHGLMGNQAFQFTFLDEFRQDEGLLGC</sequence>
<keyword evidence="5 15" id="KW-0808">Transferase</keyword>
<evidence type="ECO:0000256" key="7">
    <source>
        <dbReference type="ARBA" id="ARBA00022723"/>
    </source>
</evidence>
<dbReference type="GO" id="GO:0030246">
    <property type="term" value="F:carbohydrate binding"/>
    <property type="evidence" value="ECO:0007669"/>
    <property type="project" value="UniProtKB-KW"/>
</dbReference>
<comment type="subcellular location">
    <subcellularLocation>
        <location evidence="14">Endomembrane system</location>
        <topology evidence="14">Single-pass type II membrane protein</topology>
    </subcellularLocation>
    <subcellularLocation>
        <location evidence="15">Golgi apparatus membrane</location>
        <topology evidence="15">Single-pass type II membrane protein</topology>
    </subcellularLocation>
</comment>
<evidence type="ECO:0000256" key="6">
    <source>
        <dbReference type="ARBA" id="ARBA00022692"/>
    </source>
</evidence>
<keyword evidence="8" id="KW-0735">Signal-anchor</keyword>
<evidence type="ECO:0000256" key="10">
    <source>
        <dbReference type="ARBA" id="ARBA00023136"/>
    </source>
</evidence>
<evidence type="ECO:0000256" key="4">
    <source>
        <dbReference type="ARBA" id="ARBA00022676"/>
    </source>
</evidence>
<evidence type="ECO:0000256" key="2">
    <source>
        <dbReference type="ARBA" id="ARBA00004922"/>
    </source>
</evidence>
<evidence type="ECO:0000256" key="15">
    <source>
        <dbReference type="RuleBase" id="RU361242"/>
    </source>
</evidence>
<dbReference type="Gene3D" id="2.80.10.50">
    <property type="match status" value="1"/>
</dbReference>
<proteinExistence type="inferred from homology"/>
<keyword evidence="11 15" id="KW-1015">Disulfide bond</keyword>
<reference evidence="18" key="1">
    <citation type="submission" date="2023-01" db="EMBL/GenBank/DDBJ databases">
        <title>Genome assembly of the deep-sea coral Lophelia pertusa.</title>
        <authorList>
            <person name="Herrera S."/>
            <person name="Cordes E."/>
        </authorList>
    </citation>
    <scope>NUCLEOTIDE SEQUENCE</scope>
    <source>
        <strain evidence="18">USNM1676648</strain>
        <tissue evidence="18">Polyp</tissue>
    </source>
</reference>
<evidence type="ECO:0000256" key="11">
    <source>
        <dbReference type="ARBA" id="ARBA00023157"/>
    </source>
</evidence>
<keyword evidence="12" id="KW-0325">Glycoprotein</keyword>
<dbReference type="GO" id="GO:0006493">
    <property type="term" value="P:protein O-linked glycosylation"/>
    <property type="evidence" value="ECO:0007669"/>
    <property type="project" value="TreeGrafter"/>
</dbReference>
<dbReference type="GO" id="GO:0000139">
    <property type="term" value="C:Golgi membrane"/>
    <property type="evidence" value="ECO:0007669"/>
    <property type="project" value="UniProtKB-SubCell"/>
</dbReference>
<dbReference type="Gene3D" id="3.90.550.10">
    <property type="entry name" value="Spore Coat Polysaccharide Biosynthesis Protein SpsA, Chain A"/>
    <property type="match status" value="1"/>
</dbReference>
<evidence type="ECO:0000256" key="1">
    <source>
        <dbReference type="ARBA" id="ARBA00001936"/>
    </source>
</evidence>
<evidence type="ECO:0000313" key="19">
    <source>
        <dbReference type="Proteomes" id="UP001163046"/>
    </source>
</evidence>
<keyword evidence="15" id="KW-0333">Golgi apparatus</keyword>
<evidence type="ECO:0000256" key="5">
    <source>
        <dbReference type="ARBA" id="ARBA00022679"/>
    </source>
</evidence>
<evidence type="ECO:0000256" key="16">
    <source>
        <dbReference type="SAM" id="MobiDB-lite"/>
    </source>
</evidence>
<dbReference type="InterPro" id="IPR035992">
    <property type="entry name" value="Ricin_B-like_lectins"/>
</dbReference>
<dbReference type="CDD" id="cd02510">
    <property type="entry name" value="pp-GalNAc-T"/>
    <property type="match status" value="1"/>
</dbReference>
<keyword evidence="9" id="KW-1133">Transmembrane helix</keyword>
<dbReference type="Proteomes" id="UP001163046">
    <property type="component" value="Unassembled WGS sequence"/>
</dbReference>
<feature type="domain" description="Glycosyltransferase 2-like" evidence="17">
    <location>
        <begin position="135"/>
        <end position="320"/>
    </location>
</feature>
<dbReference type="AlphaFoldDB" id="A0A9W9Y9S9"/>
<dbReference type="EC" id="2.4.1.-" evidence="15"/>
<evidence type="ECO:0000256" key="13">
    <source>
        <dbReference type="ARBA" id="ARBA00023211"/>
    </source>
</evidence>
<dbReference type="GO" id="GO:0046872">
    <property type="term" value="F:metal ion binding"/>
    <property type="evidence" value="ECO:0007669"/>
    <property type="project" value="UniProtKB-KW"/>
</dbReference>
<dbReference type="Pfam" id="PF00535">
    <property type="entry name" value="Glycos_transf_2"/>
    <property type="match status" value="1"/>
</dbReference>
<evidence type="ECO:0000256" key="12">
    <source>
        <dbReference type="ARBA" id="ARBA00023180"/>
    </source>
</evidence>
<comment type="pathway">
    <text evidence="2 15">Protein modification; protein glycosylation.</text>
</comment>
<evidence type="ECO:0000259" key="17">
    <source>
        <dbReference type="Pfam" id="PF00535"/>
    </source>
</evidence>
<comment type="cofactor">
    <cofactor evidence="1 15">
        <name>Mn(2+)</name>
        <dbReference type="ChEBI" id="CHEBI:29035"/>
    </cofactor>
</comment>
<protein>
    <recommendedName>
        <fullName evidence="15">Polypeptide N-acetylgalactosaminyltransferase</fullName>
        <ecNumber evidence="15">2.4.1.-</ecNumber>
    </recommendedName>
    <alternativeName>
        <fullName evidence="15">Protein-UDP acetylgalactosaminyltransferase</fullName>
    </alternativeName>
</protein>
<keyword evidence="15" id="KW-0430">Lectin</keyword>
<keyword evidence="13 15" id="KW-0464">Manganese</keyword>
<evidence type="ECO:0000313" key="18">
    <source>
        <dbReference type="EMBL" id="KAJ7327797.1"/>
    </source>
</evidence>
<comment type="caution">
    <text evidence="18">The sequence shown here is derived from an EMBL/GenBank/DDBJ whole genome shotgun (WGS) entry which is preliminary data.</text>
</comment>